<dbReference type="InterPro" id="IPR035418">
    <property type="entry name" value="AraC-bd_2"/>
</dbReference>
<dbReference type="InterPro" id="IPR009057">
    <property type="entry name" value="Homeodomain-like_sf"/>
</dbReference>
<dbReference type="Pfam" id="PF14525">
    <property type="entry name" value="AraC_binding_2"/>
    <property type="match status" value="1"/>
</dbReference>
<name>A0A3P3D5Z5_9RHOB</name>
<dbReference type="SMART" id="SM00342">
    <property type="entry name" value="HTH_ARAC"/>
    <property type="match status" value="1"/>
</dbReference>
<comment type="caution">
    <text evidence="5">The sequence shown here is derived from an EMBL/GenBank/DDBJ whole genome shotgun (WGS) entry which is preliminary data.</text>
</comment>
<dbReference type="AlphaFoldDB" id="A0A3P3D5Z5"/>
<evidence type="ECO:0000256" key="2">
    <source>
        <dbReference type="ARBA" id="ARBA00023125"/>
    </source>
</evidence>
<dbReference type="InterPro" id="IPR020449">
    <property type="entry name" value="Tscrpt_reg_AraC-type_HTH"/>
</dbReference>
<organism evidence="5 6">
    <name type="scientific">Falsigemmobacter faecalis</name>
    <dbReference type="NCBI Taxonomy" id="2488730"/>
    <lineage>
        <taxon>Bacteria</taxon>
        <taxon>Pseudomonadati</taxon>
        <taxon>Pseudomonadota</taxon>
        <taxon>Alphaproteobacteria</taxon>
        <taxon>Rhodobacterales</taxon>
        <taxon>Paracoccaceae</taxon>
        <taxon>Falsigemmobacter</taxon>
    </lineage>
</organism>
<dbReference type="GO" id="GO:0043565">
    <property type="term" value="F:sequence-specific DNA binding"/>
    <property type="evidence" value="ECO:0007669"/>
    <property type="project" value="InterPro"/>
</dbReference>
<dbReference type="PANTHER" id="PTHR46796:SF6">
    <property type="entry name" value="ARAC SUBFAMILY"/>
    <property type="match status" value="1"/>
</dbReference>
<evidence type="ECO:0000259" key="4">
    <source>
        <dbReference type="PROSITE" id="PS01124"/>
    </source>
</evidence>
<proteinExistence type="predicted"/>
<evidence type="ECO:0000313" key="5">
    <source>
        <dbReference type="EMBL" id="RRH69779.1"/>
    </source>
</evidence>
<gene>
    <name evidence="5" type="ORF">EG244_18075</name>
</gene>
<dbReference type="SUPFAM" id="SSF46689">
    <property type="entry name" value="Homeodomain-like"/>
    <property type="match status" value="1"/>
</dbReference>
<dbReference type="PANTHER" id="PTHR46796">
    <property type="entry name" value="HTH-TYPE TRANSCRIPTIONAL ACTIVATOR RHAS-RELATED"/>
    <property type="match status" value="1"/>
</dbReference>
<dbReference type="RefSeq" id="WP_124966574.1">
    <property type="nucleotide sequence ID" value="NZ_RRAZ01000041.1"/>
</dbReference>
<keyword evidence="6" id="KW-1185">Reference proteome</keyword>
<dbReference type="InterPro" id="IPR050204">
    <property type="entry name" value="AraC_XylS_family_regulators"/>
</dbReference>
<keyword evidence="1" id="KW-0805">Transcription regulation</keyword>
<feature type="domain" description="HTH araC/xylS-type" evidence="4">
    <location>
        <begin position="212"/>
        <end position="311"/>
    </location>
</feature>
<evidence type="ECO:0000313" key="6">
    <source>
        <dbReference type="Proteomes" id="UP000282125"/>
    </source>
</evidence>
<dbReference type="Gene3D" id="1.10.10.60">
    <property type="entry name" value="Homeodomain-like"/>
    <property type="match status" value="1"/>
</dbReference>
<dbReference type="PROSITE" id="PS01124">
    <property type="entry name" value="HTH_ARAC_FAMILY_2"/>
    <property type="match status" value="1"/>
</dbReference>
<keyword evidence="3" id="KW-0804">Transcription</keyword>
<dbReference type="GO" id="GO:0003700">
    <property type="term" value="F:DNA-binding transcription factor activity"/>
    <property type="evidence" value="ECO:0007669"/>
    <property type="project" value="InterPro"/>
</dbReference>
<evidence type="ECO:0000256" key="1">
    <source>
        <dbReference type="ARBA" id="ARBA00023015"/>
    </source>
</evidence>
<dbReference type="Pfam" id="PF12833">
    <property type="entry name" value="HTH_18"/>
    <property type="match status" value="1"/>
</dbReference>
<dbReference type="PRINTS" id="PR00032">
    <property type="entry name" value="HTHARAC"/>
</dbReference>
<accession>A0A3P3D5Z5</accession>
<dbReference type="OrthoDB" id="8004517at2"/>
<sequence>MDYVFTTDSYAQRDRYAAWRDAICDVYVNVDVEAADPEHYRGFIREARFGEVSLTDILLSGQRILRGRSHIARQDKDCCYLQFILKGSLNVQQNGISLPSNIARGVIFSAVEEYELRALGEVRSLYLELPRAAFAQRFPGGEVPLVAGLDITQGLGRLAAEMCSRLAAESHVIPEGRDRAAEALMDVLALALQCAAHDIPLGEASVRAARLTALKAWVEAHLADPELSPRSIAKANGVSLRQLHALFQDGGESVADWLWSRRCQQAFDRLVREPQSPVTQVAFDLGYSSSSHFSTQFRRRYGISPRELRNSGGRAVPV</sequence>
<dbReference type="Proteomes" id="UP000282125">
    <property type="component" value="Unassembled WGS sequence"/>
</dbReference>
<reference evidence="5 6" key="1">
    <citation type="submission" date="2018-11" db="EMBL/GenBank/DDBJ databases">
        <title>Gemmobacter sp. nov., YIM 102744-1 draft genome.</title>
        <authorList>
            <person name="Li G."/>
            <person name="Jiang Y."/>
        </authorList>
    </citation>
    <scope>NUCLEOTIDE SEQUENCE [LARGE SCALE GENOMIC DNA]</scope>
    <source>
        <strain evidence="5 6">YIM 102744-1</strain>
    </source>
</reference>
<dbReference type="EMBL" id="RRAZ01000041">
    <property type="protein sequence ID" value="RRH69779.1"/>
    <property type="molecule type" value="Genomic_DNA"/>
</dbReference>
<protein>
    <submittedName>
        <fullName evidence="5">Helix-turn-helix domain-containing protein</fullName>
    </submittedName>
</protein>
<keyword evidence="2" id="KW-0238">DNA-binding</keyword>
<dbReference type="InterPro" id="IPR018060">
    <property type="entry name" value="HTH_AraC"/>
</dbReference>
<evidence type="ECO:0000256" key="3">
    <source>
        <dbReference type="ARBA" id="ARBA00023163"/>
    </source>
</evidence>